<dbReference type="Proteomes" id="UP001434883">
    <property type="component" value="Unassembled WGS sequence"/>
</dbReference>
<accession>A0ABV0RJ45</accession>
<protein>
    <recommendedName>
        <fullName evidence="3">Secreted protein</fullName>
    </recommendedName>
</protein>
<comment type="caution">
    <text evidence="1">The sequence shown here is derived from an EMBL/GenBank/DDBJ whole genome shotgun (WGS) entry which is preliminary data.</text>
</comment>
<proteinExistence type="predicted"/>
<reference evidence="1 2" key="1">
    <citation type="submission" date="2021-06" db="EMBL/GenBank/DDBJ databases">
        <authorList>
            <person name="Palmer J.M."/>
        </authorList>
    </citation>
    <scope>NUCLEOTIDE SEQUENCE [LARGE SCALE GENOMIC DNA]</scope>
    <source>
        <strain evidence="1 2">XC_2019</strain>
        <tissue evidence="1">Muscle</tissue>
    </source>
</reference>
<evidence type="ECO:0008006" key="3">
    <source>
        <dbReference type="Google" id="ProtNLM"/>
    </source>
</evidence>
<evidence type="ECO:0000313" key="2">
    <source>
        <dbReference type="Proteomes" id="UP001434883"/>
    </source>
</evidence>
<name>A0ABV0RJ45_9TELE</name>
<keyword evidence="2" id="KW-1185">Reference proteome</keyword>
<dbReference type="EMBL" id="JAHRIN010044682">
    <property type="protein sequence ID" value="MEQ2207457.1"/>
    <property type="molecule type" value="Genomic_DNA"/>
</dbReference>
<sequence>MPSCYTCLVFYASKTCSKTRYNVTPKSSLNLLLIVVLFILERYSLSWDKSSISSAMSTHRRPHTHRPPMFCIFSLPSTFLRYVIPACSTDAATQTTENRSPTGEKGGK</sequence>
<organism evidence="1 2">
    <name type="scientific">Xenoophorus captivus</name>
    <dbReference type="NCBI Taxonomy" id="1517983"/>
    <lineage>
        <taxon>Eukaryota</taxon>
        <taxon>Metazoa</taxon>
        <taxon>Chordata</taxon>
        <taxon>Craniata</taxon>
        <taxon>Vertebrata</taxon>
        <taxon>Euteleostomi</taxon>
        <taxon>Actinopterygii</taxon>
        <taxon>Neopterygii</taxon>
        <taxon>Teleostei</taxon>
        <taxon>Neoteleostei</taxon>
        <taxon>Acanthomorphata</taxon>
        <taxon>Ovalentaria</taxon>
        <taxon>Atherinomorphae</taxon>
        <taxon>Cyprinodontiformes</taxon>
        <taxon>Goodeidae</taxon>
        <taxon>Xenoophorus</taxon>
    </lineage>
</organism>
<evidence type="ECO:0000313" key="1">
    <source>
        <dbReference type="EMBL" id="MEQ2207457.1"/>
    </source>
</evidence>
<gene>
    <name evidence="1" type="ORF">XENOCAPTIV_012755</name>
</gene>